<comment type="caution">
    <text evidence="4">The sequence shown here is derived from an EMBL/GenBank/DDBJ whole genome shotgun (WGS) entry which is preliminary data.</text>
</comment>
<dbReference type="PANTHER" id="PTHR21299:SF1">
    <property type="entry name" value="PANTOATE--BETA-ALANINE LIGASE"/>
    <property type="match status" value="1"/>
</dbReference>
<accession>A0A4Q7IHT3</accession>
<dbReference type="InterPro" id="IPR003721">
    <property type="entry name" value="Pantoate_ligase"/>
</dbReference>
<evidence type="ECO:0000313" key="5">
    <source>
        <dbReference type="Proteomes" id="UP000291338"/>
    </source>
</evidence>
<keyword evidence="3" id="KW-0067">ATP-binding</keyword>
<feature type="non-terminal residue" evidence="4">
    <location>
        <position position="100"/>
    </location>
</feature>
<dbReference type="PANTHER" id="PTHR21299">
    <property type="entry name" value="CYTIDYLATE KINASE/PANTOATE-BETA-ALANINE LIGASE"/>
    <property type="match status" value="1"/>
</dbReference>
<dbReference type="InterPro" id="IPR042176">
    <property type="entry name" value="Pantoate_ligase_C"/>
</dbReference>
<organism evidence="4 5">
    <name type="scientific">Pseudoalteromonas phenolica</name>
    <dbReference type="NCBI Taxonomy" id="161398"/>
    <lineage>
        <taxon>Bacteria</taxon>
        <taxon>Pseudomonadati</taxon>
        <taxon>Pseudomonadota</taxon>
        <taxon>Gammaproteobacteria</taxon>
        <taxon>Alteromonadales</taxon>
        <taxon>Pseudoalteromonadaceae</taxon>
        <taxon>Pseudoalteromonas</taxon>
    </lineage>
</organism>
<proteinExistence type="predicted"/>
<dbReference type="GO" id="GO:0015940">
    <property type="term" value="P:pantothenate biosynthetic process"/>
    <property type="evidence" value="ECO:0007669"/>
    <property type="project" value="InterPro"/>
</dbReference>
<name>A0A4Q7IHT3_9GAMM</name>
<dbReference type="Proteomes" id="UP000291338">
    <property type="component" value="Unassembled WGS sequence"/>
</dbReference>
<keyword evidence="1 4" id="KW-0436">Ligase</keyword>
<dbReference type="Pfam" id="PF02569">
    <property type="entry name" value="Pantoate_ligase"/>
    <property type="match status" value="1"/>
</dbReference>
<evidence type="ECO:0000256" key="2">
    <source>
        <dbReference type="ARBA" id="ARBA00022741"/>
    </source>
</evidence>
<dbReference type="EMBL" id="PPSX01000206">
    <property type="protein sequence ID" value="RZQ51141.1"/>
    <property type="molecule type" value="Genomic_DNA"/>
</dbReference>
<gene>
    <name evidence="4" type="ORF">C1E23_21195</name>
</gene>
<evidence type="ECO:0000313" key="4">
    <source>
        <dbReference type="EMBL" id="RZQ51141.1"/>
    </source>
</evidence>
<dbReference type="AlphaFoldDB" id="A0A4Q7IHT3"/>
<sequence>DGLAMSSRNARLTKEHRDVAPFIYKTLKKAKKKFGTKDVKELVQWVEKQFKKNSLLELEYFTIADEKTLKTPDTIKPNQKYRAFIAVFAGDIRLIDNIGF</sequence>
<dbReference type="GO" id="GO:0004592">
    <property type="term" value="F:pantoate-beta-alanine ligase activity"/>
    <property type="evidence" value="ECO:0007669"/>
    <property type="project" value="InterPro"/>
</dbReference>
<evidence type="ECO:0000256" key="1">
    <source>
        <dbReference type="ARBA" id="ARBA00022598"/>
    </source>
</evidence>
<keyword evidence="2" id="KW-0547">Nucleotide-binding</keyword>
<dbReference type="GO" id="GO:0005524">
    <property type="term" value="F:ATP binding"/>
    <property type="evidence" value="ECO:0007669"/>
    <property type="project" value="UniProtKB-KW"/>
</dbReference>
<dbReference type="Gene3D" id="3.30.1300.10">
    <property type="entry name" value="Pantoate-beta-alanine ligase, C-terminal domain"/>
    <property type="match status" value="1"/>
</dbReference>
<evidence type="ECO:0000256" key="3">
    <source>
        <dbReference type="ARBA" id="ARBA00022840"/>
    </source>
</evidence>
<dbReference type="SUPFAM" id="SSF52374">
    <property type="entry name" value="Nucleotidylyl transferase"/>
    <property type="match status" value="1"/>
</dbReference>
<feature type="non-terminal residue" evidence="4">
    <location>
        <position position="1"/>
    </location>
</feature>
<protein>
    <submittedName>
        <fullName evidence="4">Pantoate--beta-alanine ligase</fullName>
    </submittedName>
</protein>
<reference evidence="4 5" key="1">
    <citation type="submission" date="2018-01" db="EMBL/GenBank/DDBJ databases">
        <title>Co-occurrence of chitin degradation, pigmentation and bioactivity in marine Pseudoalteromonas.</title>
        <authorList>
            <person name="Paulsen S."/>
            <person name="Gram L."/>
            <person name="Machado H."/>
        </authorList>
    </citation>
    <scope>NUCLEOTIDE SEQUENCE [LARGE SCALE GENOMIC DNA]</scope>
    <source>
        <strain evidence="4 5">S3898</strain>
    </source>
</reference>